<dbReference type="InterPro" id="IPR047650">
    <property type="entry name" value="Transpos_IS110"/>
</dbReference>
<keyword evidence="1" id="KW-0175">Coiled coil</keyword>
<dbReference type="Proteomes" id="UP001359886">
    <property type="component" value="Unassembled WGS sequence"/>
</dbReference>
<dbReference type="Pfam" id="PF02371">
    <property type="entry name" value="Transposase_20"/>
    <property type="match status" value="1"/>
</dbReference>
<dbReference type="EMBL" id="JAZHOG010000028">
    <property type="protein sequence ID" value="MEJ8569832.1"/>
    <property type="molecule type" value="Genomic_DNA"/>
</dbReference>
<comment type="caution">
    <text evidence="4">The sequence shown here is derived from an EMBL/GenBank/DDBJ whole genome shotgun (WGS) entry which is preliminary data.</text>
</comment>
<organism evidence="4 5">
    <name type="scientific">Elongatibacter sediminis</name>
    <dbReference type="NCBI Taxonomy" id="3119006"/>
    <lineage>
        <taxon>Bacteria</taxon>
        <taxon>Pseudomonadati</taxon>
        <taxon>Pseudomonadota</taxon>
        <taxon>Gammaproteobacteria</taxon>
        <taxon>Chromatiales</taxon>
        <taxon>Wenzhouxiangellaceae</taxon>
        <taxon>Elongatibacter</taxon>
    </lineage>
</organism>
<evidence type="ECO:0000259" key="2">
    <source>
        <dbReference type="Pfam" id="PF01548"/>
    </source>
</evidence>
<dbReference type="GO" id="GO:0004803">
    <property type="term" value="F:transposase activity"/>
    <property type="evidence" value="ECO:0007669"/>
    <property type="project" value="InterPro"/>
</dbReference>
<dbReference type="PANTHER" id="PTHR33055">
    <property type="entry name" value="TRANSPOSASE FOR INSERTION SEQUENCE ELEMENT IS1111A"/>
    <property type="match status" value="1"/>
</dbReference>
<evidence type="ECO:0000256" key="1">
    <source>
        <dbReference type="SAM" id="Coils"/>
    </source>
</evidence>
<proteinExistence type="predicted"/>
<evidence type="ECO:0000313" key="4">
    <source>
        <dbReference type="EMBL" id="MEJ8569832.1"/>
    </source>
</evidence>
<dbReference type="GO" id="GO:0006313">
    <property type="term" value="P:DNA transposition"/>
    <property type="evidence" value="ECO:0007669"/>
    <property type="project" value="InterPro"/>
</dbReference>
<accession>A0AAW9R9N7</accession>
<feature type="coiled-coil region" evidence="1">
    <location>
        <begin position="127"/>
        <end position="154"/>
    </location>
</feature>
<feature type="domain" description="Transposase IS110-like N-terminal" evidence="2">
    <location>
        <begin position="2"/>
        <end position="120"/>
    </location>
</feature>
<reference evidence="4 5" key="1">
    <citation type="submission" date="2024-02" db="EMBL/GenBank/DDBJ databases">
        <title>A novel Wenzhouxiangellaceae bacterium, isolated from coastal sediments.</title>
        <authorList>
            <person name="Du Z.-J."/>
            <person name="Ye Y.-Q."/>
            <person name="Zhang X.-Y."/>
        </authorList>
    </citation>
    <scope>NUCLEOTIDE SEQUENCE [LARGE SCALE GENOMIC DNA]</scope>
    <source>
        <strain evidence="4 5">CH-27</strain>
    </source>
</reference>
<dbReference type="InterPro" id="IPR002525">
    <property type="entry name" value="Transp_IS110-like_N"/>
</dbReference>
<feature type="domain" description="Transposase IS116/IS110/IS902 C-terminal" evidence="3">
    <location>
        <begin position="160"/>
        <end position="242"/>
    </location>
</feature>
<evidence type="ECO:0000313" key="5">
    <source>
        <dbReference type="Proteomes" id="UP001359886"/>
    </source>
</evidence>
<dbReference type="Pfam" id="PF01548">
    <property type="entry name" value="DEDD_Tnp_IS110"/>
    <property type="match status" value="1"/>
</dbReference>
<dbReference type="PANTHER" id="PTHR33055:SF13">
    <property type="entry name" value="TRANSPOSASE"/>
    <property type="match status" value="1"/>
</dbReference>
<evidence type="ECO:0000259" key="3">
    <source>
        <dbReference type="Pfam" id="PF02371"/>
    </source>
</evidence>
<keyword evidence="5" id="KW-1185">Reference proteome</keyword>
<dbReference type="RefSeq" id="WP_354697159.1">
    <property type="nucleotide sequence ID" value="NZ_JAZHOG010000028.1"/>
</dbReference>
<protein>
    <submittedName>
        <fullName evidence="4">Transposase</fullName>
    </submittedName>
</protein>
<feature type="non-terminal residue" evidence="4">
    <location>
        <position position="1"/>
    </location>
</feature>
<sequence length="284" mass="32601">IANQPDAIRKWLCRYERGAALQLAFEPTSTYHMALVKAALQRKIELYSINPRQIHHYRYSVGLRHKSDPHDAWLLARYLAHEAAALRPYQPQDERLQRLWALLKRRAKVVKARQQLQQSLMDVGVSCQAALTQLERLIKRMDRLIERLLDALELREDYQRCRTAPGIGPLTAAAMVAAYHRGVFASADAFVAYFGLDVRVRDSGRKRGRRKLTKHGDPEVRRLLFCGSHAARYDPCFAAYYQKQMDKGLCATAARVVLMRKQVRIVFALLSKKEIYRPMASGVA</sequence>
<name>A0AAW9R9N7_9GAMM</name>
<dbReference type="InterPro" id="IPR003346">
    <property type="entry name" value="Transposase_20"/>
</dbReference>
<gene>
    <name evidence="4" type="ORF">V3330_19550</name>
</gene>
<dbReference type="GO" id="GO:0003677">
    <property type="term" value="F:DNA binding"/>
    <property type="evidence" value="ECO:0007669"/>
    <property type="project" value="InterPro"/>
</dbReference>
<dbReference type="AlphaFoldDB" id="A0AAW9R9N7"/>